<dbReference type="Proteomes" id="UP001266305">
    <property type="component" value="Unassembled WGS sequence"/>
</dbReference>
<gene>
    <name evidence="1" type="ORF">P7K49_031821</name>
</gene>
<proteinExistence type="predicted"/>
<comment type="caution">
    <text evidence="1">The sequence shown here is derived from an EMBL/GenBank/DDBJ whole genome shotgun (WGS) entry which is preliminary data.</text>
</comment>
<sequence length="144" mass="15908">NEVYRWLDKQDRETRLQPSGLGSSCKAASERGHGSQPQLYALQQKAGLSLLGSLGISQPRRLSVEVKCSNASQPRKPRDVTLKVIKKVAGALEGRSFLTNKQGKECYTSMENSGVWIPATKSLRYIETALHWEVTPLGEVQPVT</sequence>
<organism evidence="1 2">
    <name type="scientific">Saguinus oedipus</name>
    <name type="common">Cotton-top tamarin</name>
    <name type="synonym">Oedipomidas oedipus</name>
    <dbReference type="NCBI Taxonomy" id="9490"/>
    <lineage>
        <taxon>Eukaryota</taxon>
        <taxon>Metazoa</taxon>
        <taxon>Chordata</taxon>
        <taxon>Craniata</taxon>
        <taxon>Vertebrata</taxon>
        <taxon>Euteleostomi</taxon>
        <taxon>Mammalia</taxon>
        <taxon>Eutheria</taxon>
        <taxon>Euarchontoglires</taxon>
        <taxon>Primates</taxon>
        <taxon>Haplorrhini</taxon>
        <taxon>Platyrrhini</taxon>
        <taxon>Cebidae</taxon>
        <taxon>Callitrichinae</taxon>
        <taxon>Saguinus</taxon>
    </lineage>
</organism>
<protein>
    <submittedName>
        <fullName evidence="1">Uncharacterized protein</fullName>
    </submittedName>
</protein>
<evidence type="ECO:0000313" key="1">
    <source>
        <dbReference type="EMBL" id="KAK2090564.1"/>
    </source>
</evidence>
<name>A0ABQ9U1A3_SAGOE</name>
<keyword evidence="2" id="KW-1185">Reference proteome</keyword>
<feature type="non-terminal residue" evidence="1">
    <location>
        <position position="1"/>
    </location>
</feature>
<evidence type="ECO:0000313" key="2">
    <source>
        <dbReference type="Proteomes" id="UP001266305"/>
    </source>
</evidence>
<accession>A0ABQ9U1A3</accession>
<dbReference type="EMBL" id="JASSZA010000017">
    <property type="protein sequence ID" value="KAK2090564.1"/>
    <property type="molecule type" value="Genomic_DNA"/>
</dbReference>
<reference evidence="1 2" key="1">
    <citation type="submission" date="2023-05" db="EMBL/GenBank/DDBJ databases">
        <title>B98-5 Cell Line De Novo Hybrid Assembly: An Optical Mapping Approach.</title>
        <authorList>
            <person name="Kananen K."/>
            <person name="Auerbach J.A."/>
            <person name="Kautto E."/>
            <person name="Blachly J.S."/>
        </authorList>
    </citation>
    <scope>NUCLEOTIDE SEQUENCE [LARGE SCALE GENOMIC DNA]</scope>
    <source>
        <strain evidence="1">B95-8</strain>
        <tissue evidence="1">Cell line</tissue>
    </source>
</reference>